<accession>A0A859QDP5</accession>
<dbReference type="PANTHER" id="PTHR45724:SF13">
    <property type="entry name" value="AQUAPORIN NIP1-1-RELATED"/>
    <property type="match status" value="1"/>
</dbReference>
<dbReference type="Gene3D" id="1.20.1080.10">
    <property type="entry name" value="Glycerol uptake facilitator protein"/>
    <property type="match status" value="2"/>
</dbReference>
<dbReference type="SUPFAM" id="SSF81338">
    <property type="entry name" value="Aquaporin-like"/>
    <property type="match status" value="1"/>
</dbReference>
<dbReference type="InterPro" id="IPR034294">
    <property type="entry name" value="Aquaporin_transptr"/>
</dbReference>
<evidence type="ECO:0000256" key="1">
    <source>
        <dbReference type="ARBA" id="ARBA00004141"/>
    </source>
</evidence>
<evidence type="ECO:0000256" key="6">
    <source>
        <dbReference type="RuleBase" id="RU000477"/>
    </source>
</evidence>
<name>A0A859QDP5_9HYPH</name>
<reference evidence="7 8" key="1">
    <citation type="submission" date="2019-06" db="EMBL/GenBank/DDBJ databases">
        <title>Complete genome sequence of Ensifer mexicanus ITTG R7 isolated from nodules of Acacia angustissima (Mill.) Kuntze.</title>
        <authorList>
            <person name="Rincon-Rosales R."/>
            <person name="Rogel M.A."/>
            <person name="Guerrero G."/>
            <person name="Rincon-Molina C.I."/>
            <person name="Lopez-Lopez A."/>
            <person name="Martinez-Romero E."/>
        </authorList>
    </citation>
    <scope>NUCLEOTIDE SEQUENCE [LARGE SCALE GENOMIC DNA]</scope>
    <source>
        <strain evidence="7 8">ITTG R7</strain>
    </source>
</reference>
<dbReference type="PRINTS" id="PR00783">
    <property type="entry name" value="MINTRINSICP"/>
</dbReference>
<evidence type="ECO:0000256" key="4">
    <source>
        <dbReference type="ARBA" id="ARBA00022989"/>
    </source>
</evidence>
<dbReference type="InterPro" id="IPR000425">
    <property type="entry name" value="MIP"/>
</dbReference>
<comment type="similarity">
    <text evidence="6">Belongs to the MIP/aquaporin (TC 1.A.8) family.</text>
</comment>
<evidence type="ECO:0000256" key="5">
    <source>
        <dbReference type="ARBA" id="ARBA00023136"/>
    </source>
</evidence>
<keyword evidence="8" id="KW-1185">Reference proteome</keyword>
<keyword evidence="4" id="KW-1133">Transmembrane helix</keyword>
<dbReference type="AlphaFoldDB" id="A0A859QDP5"/>
<comment type="subcellular location">
    <subcellularLocation>
        <location evidence="1">Membrane</location>
        <topology evidence="1">Multi-pass membrane protein</topology>
    </subcellularLocation>
</comment>
<organism evidence="7 8">
    <name type="scientific">Sinorhizobium mexicanum</name>
    <dbReference type="NCBI Taxonomy" id="375549"/>
    <lineage>
        <taxon>Bacteria</taxon>
        <taxon>Pseudomonadati</taxon>
        <taxon>Pseudomonadota</taxon>
        <taxon>Alphaproteobacteria</taxon>
        <taxon>Hyphomicrobiales</taxon>
        <taxon>Rhizobiaceae</taxon>
        <taxon>Sinorhizobium/Ensifer group</taxon>
        <taxon>Sinorhizobium</taxon>
    </lineage>
</organism>
<dbReference type="Proteomes" id="UP000510721">
    <property type="component" value="Chromosome"/>
</dbReference>
<dbReference type="RefSeq" id="WP_180938380.1">
    <property type="nucleotide sequence ID" value="NZ_CP041238.1"/>
</dbReference>
<keyword evidence="3 6" id="KW-0812">Transmembrane</keyword>
<dbReference type="GO" id="GO:0016020">
    <property type="term" value="C:membrane"/>
    <property type="evidence" value="ECO:0007669"/>
    <property type="project" value="UniProtKB-SubCell"/>
</dbReference>
<evidence type="ECO:0000313" key="7">
    <source>
        <dbReference type="EMBL" id="QLL62482.1"/>
    </source>
</evidence>
<dbReference type="PANTHER" id="PTHR45724">
    <property type="entry name" value="AQUAPORIN NIP2-1"/>
    <property type="match status" value="1"/>
</dbReference>
<keyword evidence="5" id="KW-0472">Membrane</keyword>
<dbReference type="Pfam" id="PF00230">
    <property type="entry name" value="MIP"/>
    <property type="match status" value="1"/>
</dbReference>
<proteinExistence type="inferred from homology"/>
<dbReference type="KEGG" id="emx:FKV68_14075"/>
<dbReference type="InterPro" id="IPR023271">
    <property type="entry name" value="Aquaporin-like"/>
</dbReference>
<evidence type="ECO:0000256" key="2">
    <source>
        <dbReference type="ARBA" id="ARBA00022448"/>
    </source>
</evidence>
<gene>
    <name evidence="7" type="ORF">FKV68_14075</name>
</gene>
<evidence type="ECO:0000256" key="3">
    <source>
        <dbReference type="ARBA" id="ARBA00022692"/>
    </source>
</evidence>
<dbReference type="EMBL" id="CP041238">
    <property type="protein sequence ID" value="QLL62482.1"/>
    <property type="molecule type" value="Genomic_DNA"/>
</dbReference>
<evidence type="ECO:0000313" key="8">
    <source>
        <dbReference type="Proteomes" id="UP000510721"/>
    </source>
</evidence>
<dbReference type="GO" id="GO:0015267">
    <property type="term" value="F:channel activity"/>
    <property type="evidence" value="ECO:0007669"/>
    <property type="project" value="InterPro"/>
</dbReference>
<keyword evidence="2 6" id="KW-0813">Transport</keyword>
<protein>
    <submittedName>
        <fullName evidence="7">Aquaporin family protein</fullName>
    </submittedName>
</protein>
<sequence>MTFDLRRRLAAEALGTAILVATVVGSGIMAEKLTDDVALSLLGNTLPTGAILVVLITVLGPLSGAHFNPAVTMIFALRREIEANAALFYVVAQIAGGIAGSLVAHAMFELPLIQISATARTGTGQWIAEAVAACGLVFTILAGLRFRPDAIAWLVGLYITAAYWFTASTSFANPAVAIARALSNTFAGIRPVDLPGFILAEIFGALLAMALAGWILAEEKVAVHALNELKGAE</sequence>